<name>A0ACB9H0M9_CICIN</name>
<reference evidence="1 2" key="2">
    <citation type="journal article" date="2022" name="Mol. Ecol. Resour.">
        <title>The genomes of chicory, endive, great burdock and yacon provide insights into Asteraceae paleo-polyploidization history and plant inulin production.</title>
        <authorList>
            <person name="Fan W."/>
            <person name="Wang S."/>
            <person name="Wang H."/>
            <person name="Wang A."/>
            <person name="Jiang F."/>
            <person name="Liu H."/>
            <person name="Zhao H."/>
            <person name="Xu D."/>
            <person name="Zhang Y."/>
        </authorList>
    </citation>
    <scope>NUCLEOTIDE SEQUENCE [LARGE SCALE GENOMIC DNA]</scope>
    <source>
        <strain evidence="2">cv. Punajuju</strain>
        <tissue evidence="1">Leaves</tissue>
    </source>
</reference>
<evidence type="ECO:0000313" key="1">
    <source>
        <dbReference type="EMBL" id="KAI3789285.1"/>
    </source>
</evidence>
<organism evidence="1 2">
    <name type="scientific">Cichorium intybus</name>
    <name type="common">Chicory</name>
    <dbReference type="NCBI Taxonomy" id="13427"/>
    <lineage>
        <taxon>Eukaryota</taxon>
        <taxon>Viridiplantae</taxon>
        <taxon>Streptophyta</taxon>
        <taxon>Embryophyta</taxon>
        <taxon>Tracheophyta</taxon>
        <taxon>Spermatophyta</taxon>
        <taxon>Magnoliopsida</taxon>
        <taxon>eudicotyledons</taxon>
        <taxon>Gunneridae</taxon>
        <taxon>Pentapetalae</taxon>
        <taxon>asterids</taxon>
        <taxon>campanulids</taxon>
        <taxon>Asterales</taxon>
        <taxon>Asteraceae</taxon>
        <taxon>Cichorioideae</taxon>
        <taxon>Cichorieae</taxon>
        <taxon>Cichoriinae</taxon>
        <taxon>Cichorium</taxon>
    </lineage>
</organism>
<accession>A0ACB9H0M9</accession>
<keyword evidence="2" id="KW-1185">Reference proteome</keyword>
<comment type="caution">
    <text evidence="1">The sequence shown here is derived from an EMBL/GenBank/DDBJ whole genome shotgun (WGS) entry which is preliminary data.</text>
</comment>
<reference evidence="2" key="1">
    <citation type="journal article" date="2022" name="Mol. Ecol. Resour.">
        <title>The genomes of chicory, endive, great burdock and yacon provide insights into Asteraceae palaeo-polyploidization history and plant inulin production.</title>
        <authorList>
            <person name="Fan W."/>
            <person name="Wang S."/>
            <person name="Wang H."/>
            <person name="Wang A."/>
            <person name="Jiang F."/>
            <person name="Liu H."/>
            <person name="Zhao H."/>
            <person name="Xu D."/>
            <person name="Zhang Y."/>
        </authorList>
    </citation>
    <scope>NUCLEOTIDE SEQUENCE [LARGE SCALE GENOMIC DNA]</scope>
    <source>
        <strain evidence="2">cv. Punajuju</strain>
    </source>
</reference>
<proteinExistence type="predicted"/>
<sequence length="91" mass="10236">MPLHFSQYPAISKTPSLIPLHCLKVMSQISGCSCNVQSSKTKNYGSERENATLGRMKILWHAIKERLEASYNNRFQTSYVYSPIKHGASSS</sequence>
<evidence type="ECO:0000313" key="2">
    <source>
        <dbReference type="Proteomes" id="UP001055811"/>
    </source>
</evidence>
<gene>
    <name evidence="1" type="ORF">L2E82_02077</name>
</gene>
<dbReference type="EMBL" id="CM042009">
    <property type="protein sequence ID" value="KAI3789285.1"/>
    <property type="molecule type" value="Genomic_DNA"/>
</dbReference>
<dbReference type="Proteomes" id="UP001055811">
    <property type="component" value="Linkage Group LG01"/>
</dbReference>
<protein>
    <submittedName>
        <fullName evidence="1">Uncharacterized protein</fullName>
    </submittedName>
</protein>